<gene>
    <name evidence="13" type="ORF">B1A_21199</name>
</gene>
<dbReference type="InterPro" id="IPR001915">
    <property type="entry name" value="Peptidase_M48"/>
</dbReference>
<dbReference type="PANTHER" id="PTHR43221">
    <property type="entry name" value="PROTEASE HTPX"/>
    <property type="match status" value="1"/>
</dbReference>
<keyword evidence="13" id="KW-0346">Stress response</keyword>
<organism evidence="13">
    <name type="scientific">mine drainage metagenome</name>
    <dbReference type="NCBI Taxonomy" id="410659"/>
    <lineage>
        <taxon>unclassified sequences</taxon>
        <taxon>metagenomes</taxon>
        <taxon>ecological metagenomes</taxon>
    </lineage>
</organism>
<dbReference type="AlphaFoldDB" id="T0ZI18"/>
<keyword evidence="6" id="KW-0378">Hydrolase</keyword>
<evidence type="ECO:0000256" key="1">
    <source>
        <dbReference type="ARBA" id="ARBA00001947"/>
    </source>
</evidence>
<keyword evidence="7" id="KW-0862">Zinc</keyword>
<keyword evidence="3" id="KW-0645">Protease</keyword>
<keyword evidence="10 11" id="KW-0472">Membrane</keyword>
<evidence type="ECO:0000256" key="3">
    <source>
        <dbReference type="ARBA" id="ARBA00022670"/>
    </source>
</evidence>
<keyword evidence="9" id="KW-0482">Metalloprotease</keyword>
<feature type="non-terminal residue" evidence="13">
    <location>
        <position position="250"/>
    </location>
</feature>
<dbReference type="Pfam" id="PF01435">
    <property type="entry name" value="Peptidase_M48"/>
    <property type="match status" value="1"/>
</dbReference>
<evidence type="ECO:0000256" key="7">
    <source>
        <dbReference type="ARBA" id="ARBA00022833"/>
    </source>
</evidence>
<evidence type="ECO:0000256" key="6">
    <source>
        <dbReference type="ARBA" id="ARBA00022801"/>
    </source>
</evidence>
<feature type="transmembrane region" description="Helical" evidence="11">
    <location>
        <begin position="123"/>
        <end position="142"/>
    </location>
</feature>
<evidence type="ECO:0000256" key="5">
    <source>
        <dbReference type="ARBA" id="ARBA00022723"/>
    </source>
</evidence>
<feature type="transmembrane region" description="Helical" evidence="11">
    <location>
        <begin position="154"/>
        <end position="174"/>
    </location>
</feature>
<dbReference type="GO" id="GO:0046872">
    <property type="term" value="F:metal ion binding"/>
    <property type="evidence" value="ECO:0007669"/>
    <property type="project" value="UniProtKB-KW"/>
</dbReference>
<dbReference type="PANTHER" id="PTHR43221:SF2">
    <property type="entry name" value="PROTEASE HTPX HOMOLOG"/>
    <property type="match status" value="1"/>
</dbReference>
<comment type="cofactor">
    <cofactor evidence="1">
        <name>Zn(2+)</name>
        <dbReference type="ChEBI" id="CHEBI:29105"/>
    </cofactor>
</comment>
<name>T0ZI18_9ZZZZ</name>
<comment type="caution">
    <text evidence="13">The sequence shown here is derived from an EMBL/GenBank/DDBJ whole genome shotgun (WGS) entry which is preliminary data.</text>
</comment>
<evidence type="ECO:0000259" key="12">
    <source>
        <dbReference type="Pfam" id="PF01435"/>
    </source>
</evidence>
<feature type="non-terminal residue" evidence="13">
    <location>
        <position position="1"/>
    </location>
</feature>
<reference evidence="13" key="2">
    <citation type="journal article" date="2014" name="ISME J.">
        <title>Microbial stratification in low pH oxic and suboxic macroscopic growths along an acid mine drainage.</title>
        <authorList>
            <person name="Mendez-Garcia C."/>
            <person name="Mesa V."/>
            <person name="Sprenger R.R."/>
            <person name="Richter M."/>
            <person name="Diez M.S."/>
            <person name="Solano J."/>
            <person name="Bargiela R."/>
            <person name="Golyshina O.V."/>
            <person name="Manteca A."/>
            <person name="Ramos J.L."/>
            <person name="Gallego J.R."/>
            <person name="Llorente I."/>
            <person name="Martins Dos Santos V.A."/>
            <person name="Jensen O.N."/>
            <person name="Pelaez A.I."/>
            <person name="Sanchez J."/>
            <person name="Ferrer M."/>
        </authorList>
    </citation>
    <scope>NUCLEOTIDE SEQUENCE</scope>
</reference>
<keyword evidence="2" id="KW-1003">Cell membrane</keyword>
<keyword evidence="5" id="KW-0479">Metal-binding</keyword>
<reference evidence="13" key="1">
    <citation type="submission" date="2013-08" db="EMBL/GenBank/DDBJ databases">
        <authorList>
            <person name="Mendez C."/>
            <person name="Richter M."/>
            <person name="Ferrer M."/>
            <person name="Sanchez J."/>
        </authorList>
    </citation>
    <scope>NUCLEOTIDE SEQUENCE</scope>
</reference>
<keyword evidence="8 11" id="KW-1133">Transmembrane helix</keyword>
<dbReference type="Gene3D" id="3.30.2010.10">
    <property type="entry name" value="Metalloproteases ('zincins'), catalytic domain"/>
    <property type="match status" value="1"/>
</dbReference>
<evidence type="ECO:0000313" key="13">
    <source>
        <dbReference type="EMBL" id="EQD28389.1"/>
    </source>
</evidence>
<evidence type="ECO:0000256" key="4">
    <source>
        <dbReference type="ARBA" id="ARBA00022692"/>
    </source>
</evidence>
<protein>
    <submittedName>
        <fullName evidence="13">Heat shock protein HtpX</fullName>
    </submittedName>
</protein>
<dbReference type="GO" id="GO:0004222">
    <property type="term" value="F:metalloendopeptidase activity"/>
    <property type="evidence" value="ECO:0007669"/>
    <property type="project" value="InterPro"/>
</dbReference>
<keyword evidence="4 11" id="KW-0812">Transmembrane</keyword>
<feature type="domain" description="Peptidase M48" evidence="12">
    <location>
        <begin position="44"/>
        <end position="250"/>
    </location>
</feature>
<dbReference type="InterPro" id="IPR050083">
    <property type="entry name" value="HtpX_protease"/>
</dbReference>
<evidence type="ECO:0000256" key="11">
    <source>
        <dbReference type="SAM" id="Phobius"/>
    </source>
</evidence>
<feature type="transmembrane region" description="Helical" evidence="11">
    <location>
        <begin position="6"/>
        <end position="24"/>
    </location>
</feature>
<evidence type="ECO:0000256" key="10">
    <source>
        <dbReference type="ARBA" id="ARBA00023136"/>
    </source>
</evidence>
<dbReference type="EMBL" id="AUZX01015667">
    <property type="protein sequence ID" value="EQD28389.1"/>
    <property type="molecule type" value="Genomic_DNA"/>
</dbReference>
<evidence type="ECO:0000256" key="9">
    <source>
        <dbReference type="ARBA" id="ARBA00023049"/>
    </source>
</evidence>
<evidence type="ECO:0000256" key="2">
    <source>
        <dbReference type="ARBA" id="ARBA00022475"/>
    </source>
</evidence>
<evidence type="ECO:0000256" key="8">
    <source>
        <dbReference type="ARBA" id="ARBA00022989"/>
    </source>
</evidence>
<sequence length="250" mass="27798">LHAGLGFFTVAVVAGGLLLVQYFFSDQLILATMGAKILGKGDLPDLQTTVARLAALADVPVPRVAYVQTDMPNAFATGRSPQHAVVAVTSGLLARLSPEEVEAVLAHEITHVRNRDMAMMTMASFFATVAAYIVQMAFWFMPMGGDREDESRVMLVYLASLIVWIISFFLIRAFSRYREYAADRGSAILTQAPSHLMSALVKLHQNSRIPRRDLRHAEQLNALFIMPAVGRNSMYELFQTHPTLEHRLEH</sequence>
<accession>T0ZI18</accession>
<dbReference type="GO" id="GO:0006508">
    <property type="term" value="P:proteolysis"/>
    <property type="evidence" value="ECO:0007669"/>
    <property type="project" value="UniProtKB-KW"/>
</dbReference>
<proteinExistence type="predicted"/>